<dbReference type="PROSITE" id="PS00028">
    <property type="entry name" value="ZINC_FINGER_C2H2_1"/>
    <property type="match status" value="1"/>
</dbReference>
<dbReference type="EMBL" id="CAJPIZ010001185">
    <property type="protein sequence ID" value="CAG2103031.1"/>
    <property type="molecule type" value="Genomic_DNA"/>
</dbReference>
<dbReference type="InterPro" id="IPR019787">
    <property type="entry name" value="Znf_PHD-finger"/>
</dbReference>
<dbReference type="Gene3D" id="3.90.640.10">
    <property type="entry name" value="Actin, Chain A, domain 4"/>
    <property type="match status" value="1"/>
</dbReference>
<dbReference type="Proteomes" id="UP000759131">
    <property type="component" value="Unassembled WGS sequence"/>
</dbReference>
<feature type="domain" description="C2H2-type" evidence="10">
    <location>
        <begin position="627"/>
        <end position="657"/>
    </location>
</feature>
<dbReference type="SUPFAM" id="SSF57903">
    <property type="entry name" value="FYVE/PHD zinc finger"/>
    <property type="match status" value="1"/>
</dbReference>
<dbReference type="PROSITE" id="PS01359">
    <property type="entry name" value="ZF_PHD_1"/>
    <property type="match status" value="1"/>
</dbReference>
<evidence type="ECO:0000313" key="12">
    <source>
        <dbReference type="Proteomes" id="UP000759131"/>
    </source>
</evidence>
<gene>
    <name evidence="11" type="ORF">OSB1V03_LOCUS3064</name>
</gene>
<feature type="domain" description="PHD-type" evidence="9">
    <location>
        <begin position="528"/>
        <end position="574"/>
    </location>
</feature>
<dbReference type="PROSITE" id="PS50016">
    <property type="entry name" value="ZF_PHD_2"/>
    <property type="match status" value="1"/>
</dbReference>
<protein>
    <submittedName>
        <fullName evidence="11">Uncharacterized protein</fullName>
    </submittedName>
</protein>
<dbReference type="Gene3D" id="3.30.420.40">
    <property type="match status" value="2"/>
</dbReference>
<evidence type="ECO:0000259" key="10">
    <source>
        <dbReference type="PROSITE" id="PS50157"/>
    </source>
</evidence>
<dbReference type="PROSITE" id="PS01036">
    <property type="entry name" value="HSP70_3"/>
    <property type="match status" value="1"/>
</dbReference>
<dbReference type="FunFam" id="3.30.420.40:FF:000026">
    <property type="entry name" value="Heat shock protein 70"/>
    <property type="match status" value="1"/>
</dbReference>
<dbReference type="Gene3D" id="3.30.30.30">
    <property type="match status" value="1"/>
</dbReference>
<feature type="region of interest" description="Disordered" evidence="8">
    <location>
        <begin position="656"/>
        <end position="677"/>
    </location>
</feature>
<dbReference type="InterPro" id="IPR019786">
    <property type="entry name" value="Zinc_finger_PHD-type_CS"/>
</dbReference>
<evidence type="ECO:0000256" key="6">
    <source>
        <dbReference type="ARBA" id="ARBA00022840"/>
    </source>
</evidence>
<evidence type="ECO:0000256" key="2">
    <source>
        <dbReference type="ARBA" id="ARBA00022723"/>
    </source>
</evidence>
<dbReference type="PROSITE" id="PS50157">
    <property type="entry name" value="ZINC_FINGER_C2H2_2"/>
    <property type="match status" value="1"/>
</dbReference>
<evidence type="ECO:0000259" key="9">
    <source>
        <dbReference type="PROSITE" id="PS50016"/>
    </source>
</evidence>
<dbReference type="Gene3D" id="2.60.34.10">
    <property type="entry name" value="Substrate Binding Domain Of DNAk, Chain A, domain 1"/>
    <property type="match status" value="1"/>
</dbReference>
<dbReference type="PRINTS" id="PR00301">
    <property type="entry name" value="HEATSHOCK70"/>
</dbReference>
<dbReference type="GO" id="GO:0140662">
    <property type="term" value="F:ATP-dependent protein folding chaperone"/>
    <property type="evidence" value="ECO:0007669"/>
    <property type="project" value="InterPro"/>
</dbReference>
<dbReference type="GO" id="GO:0005524">
    <property type="term" value="F:ATP binding"/>
    <property type="evidence" value="ECO:0007669"/>
    <property type="project" value="UniProtKB-KW"/>
</dbReference>
<proteinExistence type="inferred from homology"/>
<dbReference type="PANTHER" id="PTHR19375">
    <property type="entry name" value="HEAT SHOCK PROTEIN 70KDA"/>
    <property type="match status" value="1"/>
</dbReference>
<evidence type="ECO:0000256" key="4">
    <source>
        <dbReference type="ARBA" id="ARBA00022771"/>
    </source>
</evidence>
<dbReference type="Gene3D" id="3.30.40.10">
    <property type="entry name" value="Zinc/RING finger domain, C3HC4 (zinc finger)"/>
    <property type="match status" value="1"/>
</dbReference>
<reference evidence="11" key="1">
    <citation type="submission" date="2020-11" db="EMBL/GenBank/DDBJ databases">
        <authorList>
            <person name="Tran Van P."/>
        </authorList>
    </citation>
    <scope>NUCLEOTIDE SEQUENCE</scope>
</reference>
<dbReference type="FunFam" id="3.30.30.30:FF:000001">
    <property type="entry name" value="heat shock 70 kDa protein-like"/>
    <property type="match status" value="1"/>
</dbReference>
<keyword evidence="5" id="KW-0862">Zinc</keyword>
<dbReference type="InterPro" id="IPR011011">
    <property type="entry name" value="Znf_FYVE_PHD"/>
</dbReference>
<dbReference type="OrthoDB" id="2401965at2759"/>
<dbReference type="SUPFAM" id="SSF53067">
    <property type="entry name" value="Actin-like ATPase domain"/>
    <property type="match status" value="2"/>
</dbReference>
<keyword evidence="3" id="KW-0547">Nucleotide-binding</keyword>
<evidence type="ECO:0000256" key="1">
    <source>
        <dbReference type="ARBA" id="ARBA00007381"/>
    </source>
</evidence>
<dbReference type="Pfam" id="PF00012">
    <property type="entry name" value="HSP70"/>
    <property type="match status" value="1"/>
</dbReference>
<dbReference type="FunFam" id="3.90.640.10:FF:000002">
    <property type="entry name" value="Heat shock 70 kDa"/>
    <property type="match status" value="1"/>
</dbReference>
<comment type="similarity">
    <text evidence="1">Belongs to the heat shock protein 70 family.</text>
</comment>
<keyword evidence="6" id="KW-0067">ATP-binding</keyword>
<dbReference type="InterPro" id="IPR043129">
    <property type="entry name" value="ATPase_NBD"/>
</dbReference>
<sequence length="804" mass="89195">MLIMAKVPAIGIDLGTTYSRVAVYQHGKVQIIANDQGICTIPSYVAFNSTEKMIGETAKNQVAMNPLNTVFDAKRLIGRRFDDSSVQSDVKYWPFDVFSADGKPKIRVDYMGQEKQLFPEEISARVLAHMKEIAETYLGKPVTNAVVTVPAYFNDSQRQATLTAGNLCGLNVLQIINEPTAVAIGYGLSNKDQGERNVLIFDLGGGAFDVSIVAINNGHINVKSTVGDTHLGGIDFDNRLVDHFVQEFKRKYNKDLTVSKRAMCRLREECERAKRTLSFMTHTSLNIDAIFEGIDFCATITRARFEELNADLFRTTLELVEKCLRDVNLGKTEVHDIVLTGGSTRIPYIQKLLQNFFNDKVLNKSISPDMAIVSGAAIQAAVLSGDKHTAIQNFIVKDVMPHLLYIEMPHMTTLIKCNTPIPIKQTQTFTTYSNDRSVVLILVYEGENPGANEYNFVGRYELTCNDSASRGIHPIEVTFEINSNGILIVSAVDHSIVVGKLVNENQDPKEISNAVSLAVDNVKIIENRDYCEVCNDFGDLFVCDTCPRAYHPLCMTIERTVSIDIWSCQYCIANGLSFPSPAPPALKHTVSVQAGRPILWEKENRRNIQSAIDSAAIAADKYPNEIYQCKYIGCGYNFVTKEALVEHYLSPHSTQIDKAEESKRTRPASQRMGNCDDLDVSVDNTVERKKVSGLLSTPVVKATSHVSAAWPILIIPEDTSSPISSCQSIKLSTCATISLSAEKNLPNDSIIDTDDGECDVFAGCDDRGRQNDIHKVYGQFYTCDELDLQGKRSHYMGELMAILY</sequence>
<keyword evidence="4 7" id="KW-0863">Zinc-finger</keyword>
<dbReference type="InterPro" id="IPR001965">
    <property type="entry name" value="Znf_PHD"/>
</dbReference>
<name>A0A7R9KGC2_9ACAR</name>
<evidence type="ECO:0000313" key="11">
    <source>
        <dbReference type="EMBL" id="CAD7622601.1"/>
    </source>
</evidence>
<dbReference type="Pfam" id="PF00628">
    <property type="entry name" value="PHD"/>
    <property type="match status" value="1"/>
</dbReference>
<dbReference type="PROSITE" id="PS00329">
    <property type="entry name" value="HSP70_2"/>
    <property type="match status" value="1"/>
</dbReference>
<dbReference type="GO" id="GO:0006950">
    <property type="term" value="P:response to stress"/>
    <property type="evidence" value="ECO:0007669"/>
    <property type="project" value="UniProtKB-ARBA"/>
</dbReference>
<dbReference type="AlphaFoldDB" id="A0A7R9KGC2"/>
<dbReference type="SUPFAM" id="SSF100920">
    <property type="entry name" value="Heat shock protein 70kD (HSP70), peptide-binding domain"/>
    <property type="match status" value="1"/>
</dbReference>
<evidence type="ECO:0000256" key="5">
    <source>
        <dbReference type="ARBA" id="ARBA00022833"/>
    </source>
</evidence>
<dbReference type="InterPro" id="IPR029047">
    <property type="entry name" value="HSP70_peptide-bd_sf"/>
</dbReference>
<accession>A0A7R9KGC2</accession>
<evidence type="ECO:0000256" key="7">
    <source>
        <dbReference type="PROSITE-ProRule" id="PRU00042"/>
    </source>
</evidence>
<evidence type="ECO:0000256" key="8">
    <source>
        <dbReference type="SAM" id="MobiDB-lite"/>
    </source>
</evidence>
<keyword evidence="12" id="KW-1185">Reference proteome</keyword>
<dbReference type="GO" id="GO:0008270">
    <property type="term" value="F:zinc ion binding"/>
    <property type="evidence" value="ECO:0007669"/>
    <property type="project" value="UniProtKB-KW"/>
</dbReference>
<dbReference type="PROSITE" id="PS00297">
    <property type="entry name" value="HSP70_1"/>
    <property type="match status" value="1"/>
</dbReference>
<dbReference type="InterPro" id="IPR013126">
    <property type="entry name" value="Hsp_70_fam"/>
</dbReference>
<dbReference type="InterPro" id="IPR018181">
    <property type="entry name" value="Heat_shock_70_CS"/>
</dbReference>
<keyword evidence="2" id="KW-0479">Metal-binding</keyword>
<evidence type="ECO:0000256" key="3">
    <source>
        <dbReference type="ARBA" id="ARBA00022741"/>
    </source>
</evidence>
<dbReference type="InterPro" id="IPR013083">
    <property type="entry name" value="Znf_RING/FYVE/PHD"/>
</dbReference>
<dbReference type="SMART" id="SM00249">
    <property type="entry name" value="PHD"/>
    <property type="match status" value="1"/>
</dbReference>
<dbReference type="InterPro" id="IPR013087">
    <property type="entry name" value="Znf_C2H2_type"/>
</dbReference>
<organism evidence="11">
    <name type="scientific">Medioppia subpectinata</name>
    <dbReference type="NCBI Taxonomy" id="1979941"/>
    <lineage>
        <taxon>Eukaryota</taxon>
        <taxon>Metazoa</taxon>
        <taxon>Ecdysozoa</taxon>
        <taxon>Arthropoda</taxon>
        <taxon>Chelicerata</taxon>
        <taxon>Arachnida</taxon>
        <taxon>Acari</taxon>
        <taxon>Acariformes</taxon>
        <taxon>Sarcoptiformes</taxon>
        <taxon>Oribatida</taxon>
        <taxon>Brachypylina</taxon>
        <taxon>Oppioidea</taxon>
        <taxon>Oppiidae</taxon>
        <taxon>Medioppia</taxon>
    </lineage>
</organism>
<dbReference type="EMBL" id="OC855760">
    <property type="protein sequence ID" value="CAD7622601.1"/>
    <property type="molecule type" value="Genomic_DNA"/>
</dbReference>